<evidence type="ECO:0000313" key="3">
    <source>
        <dbReference type="Proteomes" id="UP001077662"/>
    </source>
</evidence>
<dbReference type="AlphaFoldDB" id="A0AAP3G922"/>
<evidence type="ECO:0000259" key="1">
    <source>
        <dbReference type="Pfam" id="PF04397"/>
    </source>
</evidence>
<evidence type="ECO:0000313" key="2">
    <source>
        <dbReference type="EMBL" id="MCZ0808096.1"/>
    </source>
</evidence>
<sequence>MILLAGIQLGATEVEEFSLEEVNYVDLYNKTKNSKNGILRYHTNKGTFLALTKLEDARQFLEKYGFQSLDSVNVVNINAIKYIVEDPFSIRAYFQNGTYTSISKFKYKNLLHLNIPKKDRPD</sequence>
<protein>
    <submittedName>
        <fullName evidence="2">LytTR family transcriptional regulator DNA-binding domain-containing protein</fullName>
    </submittedName>
</protein>
<dbReference type="InterPro" id="IPR007492">
    <property type="entry name" value="LytTR_DNA-bd_dom"/>
</dbReference>
<proteinExistence type="predicted"/>
<dbReference type="RefSeq" id="WP_258433913.1">
    <property type="nucleotide sequence ID" value="NZ_JANSGW010000018.1"/>
</dbReference>
<reference evidence="2" key="1">
    <citation type="submission" date="2022-09" db="EMBL/GenBank/DDBJ databases">
        <title>Genome analysis and characterization of larvicidal activity of Brevibacillus strains.</title>
        <authorList>
            <person name="Patrusheva E.V."/>
            <person name="Izotova A.O."/>
            <person name="Toshchakov S.V."/>
            <person name="Sineoky S.P."/>
        </authorList>
    </citation>
    <scope>NUCLEOTIDE SEQUENCE</scope>
    <source>
        <strain evidence="2">VKPM_B-13247</strain>
    </source>
</reference>
<comment type="caution">
    <text evidence="2">The sequence shown here is derived from an EMBL/GenBank/DDBJ whole genome shotgun (WGS) entry which is preliminary data.</text>
</comment>
<name>A0AAP3G922_BRELA</name>
<gene>
    <name evidence="2" type="ORF">O0554_14460</name>
</gene>
<dbReference type="Proteomes" id="UP001077662">
    <property type="component" value="Unassembled WGS sequence"/>
</dbReference>
<keyword evidence="2" id="KW-0238">DNA-binding</keyword>
<accession>A0AAP3G922</accession>
<feature type="domain" description="HTH LytTR-type" evidence="1">
    <location>
        <begin position="19"/>
        <end position="110"/>
    </location>
</feature>
<organism evidence="2 3">
    <name type="scientific">Brevibacillus laterosporus</name>
    <name type="common">Bacillus laterosporus</name>
    <dbReference type="NCBI Taxonomy" id="1465"/>
    <lineage>
        <taxon>Bacteria</taxon>
        <taxon>Bacillati</taxon>
        <taxon>Bacillota</taxon>
        <taxon>Bacilli</taxon>
        <taxon>Bacillales</taxon>
        <taxon>Paenibacillaceae</taxon>
        <taxon>Brevibacillus</taxon>
    </lineage>
</organism>
<dbReference type="Pfam" id="PF04397">
    <property type="entry name" value="LytTR"/>
    <property type="match status" value="1"/>
</dbReference>
<dbReference type="GO" id="GO:0003677">
    <property type="term" value="F:DNA binding"/>
    <property type="evidence" value="ECO:0007669"/>
    <property type="project" value="UniProtKB-KW"/>
</dbReference>
<dbReference type="EMBL" id="JAPTNE010000018">
    <property type="protein sequence ID" value="MCZ0808096.1"/>
    <property type="molecule type" value="Genomic_DNA"/>
</dbReference>